<proteinExistence type="predicted"/>
<sequence length="58" mass="6605">MKIENDLFAFGELQVVESKTNRKRSRDTAEGGGIPVFPLQWHFHFQFSINLPLAANTT</sequence>
<comment type="caution">
    <text evidence="1">The sequence shown here is derived from an EMBL/GenBank/DDBJ whole genome shotgun (WGS) entry which is preliminary data.</text>
</comment>
<dbReference type="EMBL" id="JACOOH010000003">
    <property type="protein sequence ID" value="MBC5621158.1"/>
    <property type="molecule type" value="Genomic_DNA"/>
</dbReference>
<reference evidence="1 2" key="1">
    <citation type="submission" date="2020-08" db="EMBL/GenBank/DDBJ databases">
        <title>Genome public.</title>
        <authorList>
            <person name="Liu C."/>
            <person name="Sun Q."/>
        </authorList>
    </citation>
    <scope>NUCLEOTIDE SEQUENCE [LARGE SCALE GENOMIC DNA]</scope>
    <source>
        <strain evidence="1 2">NSJ-56</strain>
    </source>
</reference>
<evidence type="ECO:0000313" key="2">
    <source>
        <dbReference type="Proteomes" id="UP000646484"/>
    </source>
</evidence>
<organism evidence="1 2">
    <name type="scientific">Butyricimonas hominis</name>
    <dbReference type="NCBI Taxonomy" id="2763032"/>
    <lineage>
        <taxon>Bacteria</taxon>
        <taxon>Pseudomonadati</taxon>
        <taxon>Bacteroidota</taxon>
        <taxon>Bacteroidia</taxon>
        <taxon>Bacteroidales</taxon>
        <taxon>Odoribacteraceae</taxon>
        <taxon>Butyricimonas</taxon>
    </lineage>
</organism>
<gene>
    <name evidence="1" type="ORF">H8S64_08610</name>
</gene>
<dbReference type="Proteomes" id="UP000646484">
    <property type="component" value="Unassembled WGS sequence"/>
</dbReference>
<accession>A0ABR7CZR7</accession>
<evidence type="ECO:0000313" key="1">
    <source>
        <dbReference type="EMBL" id="MBC5621158.1"/>
    </source>
</evidence>
<keyword evidence="2" id="KW-1185">Reference proteome</keyword>
<protein>
    <submittedName>
        <fullName evidence="1">Uncharacterized protein</fullName>
    </submittedName>
</protein>
<name>A0ABR7CZR7_9BACT</name>